<comment type="caution">
    <text evidence="2">The sequence shown here is derived from an EMBL/GenBank/DDBJ whole genome shotgun (WGS) entry which is preliminary data.</text>
</comment>
<organism evidence="2 3">
    <name type="scientific">Clostridium cadaveris</name>
    <dbReference type="NCBI Taxonomy" id="1529"/>
    <lineage>
        <taxon>Bacteria</taxon>
        <taxon>Bacillati</taxon>
        <taxon>Bacillota</taxon>
        <taxon>Clostridia</taxon>
        <taxon>Eubacteriales</taxon>
        <taxon>Clostridiaceae</taxon>
        <taxon>Clostridium</taxon>
    </lineage>
</organism>
<accession>A0A316M9W5</accession>
<dbReference type="Pfam" id="PF20187">
    <property type="entry name" value="DUF6550"/>
    <property type="match status" value="1"/>
</dbReference>
<feature type="region of interest" description="Disordered" evidence="1">
    <location>
        <begin position="34"/>
        <end position="185"/>
    </location>
</feature>
<feature type="compositionally biased region" description="Low complexity" evidence="1">
    <location>
        <begin position="143"/>
        <end position="156"/>
    </location>
</feature>
<proteinExistence type="predicted"/>
<dbReference type="InterPro" id="IPR046680">
    <property type="entry name" value="DUF6550"/>
</dbReference>
<dbReference type="EMBL" id="QAMZ01000038">
    <property type="protein sequence ID" value="PWL53323.1"/>
    <property type="molecule type" value="Genomic_DNA"/>
</dbReference>
<name>A0A316M9W5_9CLOT</name>
<feature type="compositionally biased region" description="Basic and acidic residues" evidence="1">
    <location>
        <begin position="99"/>
        <end position="121"/>
    </location>
</feature>
<dbReference type="Proteomes" id="UP000246114">
    <property type="component" value="Unassembled WGS sequence"/>
</dbReference>
<evidence type="ECO:0000256" key="1">
    <source>
        <dbReference type="SAM" id="MobiDB-lite"/>
    </source>
</evidence>
<protein>
    <submittedName>
        <fullName evidence="2">Uncharacterized protein</fullName>
    </submittedName>
</protein>
<feature type="compositionally biased region" description="Low complexity" evidence="1">
    <location>
        <begin position="69"/>
        <end position="81"/>
    </location>
</feature>
<sequence>MKNMNPKVKKWLAVAGGLALCAVLVVLIGQRFHTAKPVDDPLPSQSSEVSDVTVDPSEPEITENEKEVTVTPPDTTQPVSTDNGAVSSGTEQTIQGDVSKPEYTEEQLKDPTQKPNGEKVTEPPAAVDHNEVEQPKETPKQESSSNPSSSGNSIPGFDNVPDGGANTVIEVDGDGDINKQVGIMD</sequence>
<feature type="compositionally biased region" description="Polar residues" evidence="1">
    <location>
        <begin position="82"/>
        <end position="96"/>
    </location>
</feature>
<reference evidence="2 3" key="1">
    <citation type="submission" date="2018-03" db="EMBL/GenBank/DDBJ databases">
        <title>The uncultured portion of the human microbiome is neutrally assembled.</title>
        <authorList>
            <person name="Jeraldo P."/>
            <person name="Boardman L."/>
            <person name="White B.A."/>
            <person name="Nelson H."/>
            <person name="Goldenfeld N."/>
            <person name="Chia N."/>
        </authorList>
    </citation>
    <scope>NUCLEOTIDE SEQUENCE [LARGE SCALE GENOMIC DNA]</scope>
    <source>
        <strain evidence="2">CIM:MAG 903</strain>
    </source>
</reference>
<evidence type="ECO:0000313" key="2">
    <source>
        <dbReference type="EMBL" id="PWL53323.1"/>
    </source>
</evidence>
<dbReference type="AlphaFoldDB" id="A0A316M9W5"/>
<gene>
    <name evidence="2" type="ORF">DBY38_07970</name>
</gene>
<feature type="compositionally biased region" description="Basic and acidic residues" evidence="1">
    <location>
        <begin position="128"/>
        <end position="140"/>
    </location>
</feature>
<evidence type="ECO:0000313" key="3">
    <source>
        <dbReference type="Proteomes" id="UP000246114"/>
    </source>
</evidence>